<feature type="transmembrane region" description="Helical" evidence="1">
    <location>
        <begin position="12"/>
        <end position="29"/>
    </location>
</feature>
<dbReference type="RefSeq" id="WP_062151206.1">
    <property type="nucleotide sequence ID" value="NZ_CP012373.2"/>
</dbReference>
<keyword evidence="4" id="KW-1185">Reference proteome</keyword>
<evidence type="ECO:0000256" key="1">
    <source>
        <dbReference type="SAM" id="Phobius"/>
    </source>
</evidence>
<protein>
    <submittedName>
        <fullName evidence="3">DUF3592 domain-containing protein</fullName>
    </submittedName>
</protein>
<dbReference type="EMBL" id="CP018889">
    <property type="protein sequence ID" value="AUI70210.1"/>
    <property type="molecule type" value="Genomic_DNA"/>
</dbReference>
<evidence type="ECO:0000259" key="2">
    <source>
        <dbReference type="Pfam" id="PF12158"/>
    </source>
</evidence>
<dbReference type="OrthoDB" id="5381784at2"/>
<sequence length="162" mass="18416">MQRIQKNSLFSIFAWLIIIMGMSLLFIGANEFNNAQHSTHWLETTGKIIQSDISQKLTSRDQTEHIIYSPHIRYEYTIEGRIYQADRVNFLPQATTQSAAEAVNKQYPIGKIVTVYFNPDDIKIAVLETGATIQNYEPLIIGGVLLLLGIVLLRRQPKPKTV</sequence>
<dbReference type="Proteomes" id="UP000234271">
    <property type="component" value="Chromosome"/>
</dbReference>
<evidence type="ECO:0000313" key="4">
    <source>
        <dbReference type="Proteomes" id="UP000234271"/>
    </source>
</evidence>
<proteinExistence type="predicted"/>
<feature type="transmembrane region" description="Helical" evidence="1">
    <location>
        <begin position="136"/>
        <end position="153"/>
    </location>
</feature>
<keyword evidence="1" id="KW-0472">Membrane</keyword>
<keyword evidence="1" id="KW-0812">Transmembrane</keyword>
<keyword evidence="1" id="KW-1133">Transmembrane helix</keyword>
<gene>
    <name evidence="3" type="ORF">BLE401_16895</name>
</gene>
<dbReference type="KEGG" id="blep:AL038_07420"/>
<dbReference type="Pfam" id="PF12158">
    <property type="entry name" value="DUF3592"/>
    <property type="match status" value="1"/>
</dbReference>
<evidence type="ECO:0000313" key="3">
    <source>
        <dbReference type="EMBL" id="AUI70210.1"/>
    </source>
</evidence>
<reference evidence="4" key="1">
    <citation type="submission" date="2016-12" db="EMBL/GenBank/DDBJ databases">
        <title>Complete Genome Sequence of Beggiatoa leptomitiformis D-401.</title>
        <authorList>
            <person name="Fomenkov A."/>
            <person name="Vincze T."/>
            <person name="Grabovich M."/>
            <person name="Anton B.P."/>
            <person name="Dubinina G."/>
            <person name="Orlova M."/>
            <person name="Belousova E."/>
            <person name="Roberts R.J."/>
        </authorList>
    </citation>
    <scope>NUCLEOTIDE SEQUENCE [LARGE SCALE GENOMIC DNA]</scope>
    <source>
        <strain evidence="4">D-401</strain>
    </source>
</reference>
<dbReference type="InterPro" id="IPR021994">
    <property type="entry name" value="DUF3592"/>
</dbReference>
<accession>A0A2N9YI82</accession>
<organism evidence="3 4">
    <name type="scientific">Beggiatoa leptomitoformis</name>
    <dbReference type="NCBI Taxonomy" id="288004"/>
    <lineage>
        <taxon>Bacteria</taxon>
        <taxon>Pseudomonadati</taxon>
        <taxon>Pseudomonadota</taxon>
        <taxon>Gammaproteobacteria</taxon>
        <taxon>Thiotrichales</taxon>
        <taxon>Thiotrichaceae</taxon>
        <taxon>Beggiatoa</taxon>
    </lineage>
</organism>
<dbReference type="STRING" id="288004.AL038_07420"/>
<feature type="domain" description="DUF3592" evidence="2">
    <location>
        <begin position="44"/>
        <end position="131"/>
    </location>
</feature>
<dbReference type="AlphaFoldDB" id="A0A2N9YI82"/>
<name>A0A2N9YI82_9GAMM</name>